<dbReference type="Pfam" id="PF01757">
    <property type="entry name" value="Acyl_transf_3"/>
    <property type="match status" value="1"/>
</dbReference>
<feature type="transmembrane region" description="Helical" evidence="2">
    <location>
        <begin position="143"/>
        <end position="160"/>
    </location>
</feature>
<feature type="transmembrane region" description="Helical" evidence="2">
    <location>
        <begin position="260"/>
        <end position="277"/>
    </location>
</feature>
<keyword evidence="2" id="KW-0812">Transmembrane</keyword>
<evidence type="ECO:0000313" key="5">
    <source>
        <dbReference type="Proteomes" id="UP001056383"/>
    </source>
</evidence>
<feature type="transmembrane region" description="Helical" evidence="2">
    <location>
        <begin position="167"/>
        <end position="186"/>
    </location>
</feature>
<keyword evidence="5" id="KW-1185">Reference proteome</keyword>
<keyword evidence="4" id="KW-0012">Acyltransferase</keyword>
<feature type="transmembrane region" description="Helical" evidence="2">
    <location>
        <begin position="333"/>
        <end position="355"/>
    </location>
</feature>
<reference evidence="4" key="1">
    <citation type="submission" date="2022-04" db="EMBL/GenBank/DDBJ databases">
        <title>Systematic whole-genome sequencing reveals an unexpected diversity among actinomycetoma pathogens and provides insights into their antibacterial susceptibilities.</title>
        <authorList>
            <person name="Watson A.K."/>
            <person name="Kepplinger B."/>
            <person name="Bakhiet S.M."/>
            <person name="Mhmoud N.A."/>
            <person name="Chapman J."/>
            <person name="Allenby N."/>
            <person name="Mickiewicz K."/>
            <person name="Goodfellow M."/>
            <person name="Fahal A.H."/>
            <person name="Errington J."/>
        </authorList>
    </citation>
    <scope>NUCLEOTIDE SEQUENCE</scope>
    <source>
        <strain evidence="4">SD 504</strain>
    </source>
</reference>
<dbReference type="GO" id="GO:0016746">
    <property type="term" value="F:acyltransferase activity"/>
    <property type="evidence" value="ECO:0007669"/>
    <property type="project" value="UniProtKB-KW"/>
</dbReference>
<keyword evidence="4" id="KW-0808">Transferase</keyword>
<dbReference type="Proteomes" id="UP001056383">
    <property type="component" value="Chromosome"/>
</dbReference>
<name>A0ABY4TDU1_9ACTN</name>
<proteinExistence type="predicted"/>
<gene>
    <name evidence="4" type="ORF">MW084_11380</name>
</gene>
<feature type="region of interest" description="Disordered" evidence="1">
    <location>
        <begin position="364"/>
        <end position="468"/>
    </location>
</feature>
<evidence type="ECO:0000256" key="1">
    <source>
        <dbReference type="SAM" id="MobiDB-lite"/>
    </source>
</evidence>
<feature type="transmembrane region" description="Helical" evidence="2">
    <location>
        <begin position="30"/>
        <end position="52"/>
    </location>
</feature>
<dbReference type="EMBL" id="CP095474">
    <property type="protein sequence ID" value="URN16438.1"/>
    <property type="molecule type" value="Genomic_DNA"/>
</dbReference>
<keyword evidence="2" id="KW-1133">Transmembrane helix</keyword>
<dbReference type="RefSeq" id="WP_010469791.1">
    <property type="nucleotide sequence ID" value="NZ_CP095474.1"/>
</dbReference>
<feature type="transmembrane region" description="Helical" evidence="2">
    <location>
        <begin position="64"/>
        <end position="87"/>
    </location>
</feature>
<feature type="transmembrane region" description="Helical" evidence="2">
    <location>
        <begin position="475"/>
        <end position="497"/>
    </location>
</feature>
<feature type="transmembrane region" description="Helical" evidence="2">
    <location>
        <begin position="108"/>
        <end position="131"/>
    </location>
</feature>
<evidence type="ECO:0000259" key="3">
    <source>
        <dbReference type="Pfam" id="PF01757"/>
    </source>
</evidence>
<organism evidence="4 5">
    <name type="scientific">Streptomyces sudanensis</name>
    <dbReference type="NCBI Taxonomy" id="436397"/>
    <lineage>
        <taxon>Bacteria</taxon>
        <taxon>Bacillati</taxon>
        <taxon>Actinomycetota</taxon>
        <taxon>Actinomycetes</taxon>
        <taxon>Kitasatosporales</taxon>
        <taxon>Streptomycetaceae</taxon>
        <taxon>Streptomyces</taxon>
    </lineage>
</organism>
<feature type="transmembrane region" description="Helical" evidence="2">
    <location>
        <begin position="192"/>
        <end position="209"/>
    </location>
</feature>
<dbReference type="InterPro" id="IPR002656">
    <property type="entry name" value="Acyl_transf_3_dom"/>
</dbReference>
<feature type="transmembrane region" description="Helical" evidence="2">
    <location>
        <begin position="289"/>
        <end position="321"/>
    </location>
</feature>
<evidence type="ECO:0000256" key="2">
    <source>
        <dbReference type="SAM" id="Phobius"/>
    </source>
</evidence>
<evidence type="ECO:0000313" key="4">
    <source>
        <dbReference type="EMBL" id="URN16438.1"/>
    </source>
</evidence>
<sequence length="532" mass="54002">MTRTGTRPTARDLAAATPATRDRYVDLLRVASLAVVVLGHWLMAAVTAGGSVGNVLAVVPALQVLTWGLQVMPVFFFVGGFAHALSYRSRPGYAAFVRGRVRRLLRPTALFAVLWGAAALVVQLLGGGGGLTGTALRLVTQPLWFVGIYLAMVAFAPPLLRLHRRWGWGAFAVLAGGVAAVDLLRFAGDVPYVAFLNFALVWLAVHQLGFLRADGRLRAPWALASAGLAGAVALVALGPYPLSMVGMPGEEVSNMAPPTLALLCHGMWLVGAVELLRGPGARLAARARVWRVVVAANGVAMTAFLWHLTAMLGVYGAMLALGVTLPEPASGAWWAHLPVRVALAAAVTALLVGVFRYAERPARAPGAEPVSASRPGSGPVSASRPGPGPVSASRPGPGPVSASRPGPGPVSASRPGPGPVSASRPGPGPVSASRPGKAPASASCPGKAAVPGPRPEADLPVPAAGGSAPGTAVPAALGVALSLLGVLGLSAVGYGGLLEGHSAVLVAVPVTAPQALLLILAGWALVELRRPS</sequence>
<protein>
    <submittedName>
        <fullName evidence="4">Acyltransferase family protein</fullName>
    </submittedName>
</protein>
<keyword evidence="2" id="KW-0472">Membrane</keyword>
<feature type="transmembrane region" description="Helical" evidence="2">
    <location>
        <begin position="503"/>
        <end position="526"/>
    </location>
</feature>
<accession>A0ABY4TDU1</accession>
<feature type="transmembrane region" description="Helical" evidence="2">
    <location>
        <begin position="221"/>
        <end position="240"/>
    </location>
</feature>
<feature type="domain" description="Acyltransferase 3" evidence="3">
    <location>
        <begin position="23"/>
        <end position="349"/>
    </location>
</feature>